<feature type="region of interest" description="Disordered" evidence="1">
    <location>
        <begin position="89"/>
        <end position="132"/>
    </location>
</feature>
<reference evidence="3 4" key="1">
    <citation type="submission" date="2021-08" db="EMBL/GenBank/DDBJ databases">
        <title>WGS of actinomycetes from Thailand.</title>
        <authorList>
            <person name="Thawai C."/>
        </authorList>
    </citation>
    <scope>NUCLEOTIDE SEQUENCE [LARGE SCALE GENOMIC DNA]</scope>
    <source>
        <strain evidence="3 4">PLK6-54</strain>
    </source>
</reference>
<dbReference type="EMBL" id="JAINZZ010000080">
    <property type="protein sequence ID" value="MBY8882640.1"/>
    <property type="molecule type" value="Genomic_DNA"/>
</dbReference>
<organism evidence="3 4">
    <name type="scientific">Actinacidiphila acidipaludis</name>
    <dbReference type="NCBI Taxonomy" id="2873382"/>
    <lineage>
        <taxon>Bacteria</taxon>
        <taxon>Bacillati</taxon>
        <taxon>Actinomycetota</taxon>
        <taxon>Actinomycetes</taxon>
        <taxon>Kitasatosporales</taxon>
        <taxon>Streptomycetaceae</taxon>
        <taxon>Actinacidiphila</taxon>
    </lineage>
</organism>
<keyword evidence="2" id="KW-0472">Membrane</keyword>
<protein>
    <submittedName>
        <fullName evidence="3">Uncharacterized protein</fullName>
    </submittedName>
</protein>
<evidence type="ECO:0000313" key="3">
    <source>
        <dbReference type="EMBL" id="MBY8882640.1"/>
    </source>
</evidence>
<evidence type="ECO:0000313" key="4">
    <source>
        <dbReference type="Proteomes" id="UP000778578"/>
    </source>
</evidence>
<evidence type="ECO:0000256" key="2">
    <source>
        <dbReference type="SAM" id="Phobius"/>
    </source>
</evidence>
<proteinExistence type="predicted"/>
<keyword evidence="2" id="KW-0812">Transmembrane</keyword>
<feature type="transmembrane region" description="Helical" evidence="2">
    <location>
        <begin position="51"/>
        <end position="73"/>
    </location>
</feature>
<accession>A0ABS7QHL4</accession>
<keyword evidence="4" id="KW-1185">Reference proteome</keyword>
<dbReference type="Proteomes" id="UP000778578">
    <property type="component" value="Unassembled WGS sequence"/>
</dbReference>
<name>A0ABS7QHL4_9ACTN</name>
<sequence>MDQSATTVRLELELEGTDAHLLFADGDTWLGSGPYAGVTVRLLEREEGHGFGLSIVVTVLVSIGVNVASNVVADAVRSAAGRLVIRARGRHGASDGSAEGLEGLVEDERDAAEADRTAVPEDLSAGPGPRSR</sequence>
<keyword evidence="2" id="KW-1133">Transmembrane helix</keyword>
<dbReference type="RefSeq" id="WP_222969121.1">
    <property type="nucleotide sequence ID" value="NZ_JAINZZ010000080.1"/>
</dbReference>
<comment type="caution">
    <text evidence="3">The sequence shown here is derived from an EMBL/GenBank/DDBJ whole genome shotgun (WGS) entry which is preliminary data.</text>
</comment>
<gene>
    <name evidence="3" type="ORF">K7862_34120</name>
</gene>
<evidence type="ECO:0000256" key="1">
    <source>
        <dbReference type="SAM" id="MobiDB-lite"/>
    </source>
</evidence>